<dbReference type="EMBL" id="LAZR01005199">
    <property type="protein sequence ID" value="KKN01973.1"/>
    <property type="molecule type" value="Genomic_DNA"/>
</dbReference>
<comment type="caution">
    <text evidence="1">The sequence shown here is derived from an EMBL/GenBank/DDBJ whole genome shotgun (WGS) entry which is preliminary data.</text>
</comment>
<name>A0A0F9Q9D4_9ZZZZ</name>
<proteinExistence type="predicted"/>
<sequence>MMIIQSDSVPFINHNITIFIETDGKIEISDFPEDFIDLVLRLTENKPNGIL</sequence>
<dbReference type="AlphaFoldDB" id="A0A0F9Q9D4"/>
<reference evidence="1" key="1">
    <citation type="journal article" date="2015" name="Nature">
        <title>Complex archaea that bridge the gap between prokaryotes and eukaryotes.</title>
        <authorList>
            <person name="Spang A."/>
            <person name="Saw J.H."/>
            <person name="Jorgensen S.L."/>
            <person name="Zaremba-Niedzwiedzka K."/>
            <person name="Martijn J."/>
            <person name="Lind A.E."/>
            <person name="van Eijk R."/>
            <person name="Schleper C."/>
            <person name="Guy L."/>
            <person name="Ettema T.J."/>
        </authorList>
    </citation>
    <scope>NUCLEOTIDE SEQUENCE</scope>
</reference>
<evidence type="ECO:0000313" key="1">
    <source>
        <dbReference type="EMBL" id="KKN01973.1"/>
    </source>
</evidence>
<protein>
    <submittedName>
        <fullName evidence="1">Uncharacterized protein</fullName>
    </submittedName>
</protein>
<gene>
    <name evidence="1" type="ORF">LCGC14_1122400</name>
</gene>
<accession>A0A0F9Q9D4</accession>
<organism evidence="1">
    <name type="scientific">marine sediment metagenome</name>
    <dbReference type="NCBI Taxonomy" id="412755"/>
    <lineage>
        <taxon>unclassified sequences</taxon>
        <taxon>metagenomes</taxon>
        <taxon>ecological metagenomes</taxon>
    </lineage>
</organism>